<evidence type="ECO:0000256" key="1">
    <source>
        <dbReference type="SAM" id="MobiDB-lite"/>
    </source>
</evidence>
<comment type="caution">
    <text evidence="3">The sequence shown here is derived from an EMBL/GenBank/DDBJ whole genome shotgun (WGS) entry which is preliminary data.</text>
</comment>
<feature type="chain" id="PRO_5026182233" evidence="2">
    <location>
        <begin position="22"/>
        <end position="483"/>
    </location>
</feature>
<dbReference type="Gene3D" id="2.40.160.10">
    <property type="entry name" value="Porin"/>
    <property type="match status" value="1"/>
</dbReference>
<dbReference type="AlphaFoldDB" id="A0A6G4QR65"/>
<feature type="compositionally biased region" description="Low complexity" evidence="1">
    <location>
        <begin position="54"/>
        <end position="68"/>
    </location>
</feature>
<dbReference type="InterPro" id="IPR023614">
    <property type="entry name" value="Porin_dom_sf"/>
</dbReference>
<sequence length="483" mass="51458">MRMLFATTALVAVSAVGAAHAEDADLALLKAQIQAMQARIDVLERQAAVPTAPPAVVQPTARPAAQPVAPTPAAPPKPEPMRWENAPRFTDPSGATFKLRGRILLDAVDATARRDGLADYHARQFKARQLFLGVEGQNGRWGYRLEGGAVSGGAWGWDDAIIDYRLDKQTSLLIGNQKAASLEGLTSFKSMTFMERGAFGDVIDAGYALSLQAVRTGTNWSLWGALQGDNINRTDAVGGYDPNQAVERLGATVRATWSPQLSPDDRLHLGAWVRRRDRGGETGFTYSAAANTAFRPQASSGATLFSTGAVGDGDTTVGLEAAWVHHALSLQGEAARIRVDRIGTDVSQALGGPNFDIVTAYGSASWFATGETRPYNPNGSFGRIRVAHPLDRGGFGALEFAARYDYADFSDMGANGVAALSAQTGLATAGTYRAVTLGANWYPYAYVRLSGNLTRARIDNRPVAGAQLDADVTVAQARLQLEF</sequence>
<accession>A0A6G4QR65</accession>
<feature type="region of interest" description="Disordered" evidence="1">
    <location>
        <begin position="54"/>
        <end position="82"/>
    </location>
</feature>
<dbReference type="Pfam" id="PF07396">
    <property type="entry name" value="Porin_O_P"/>
    <property type="match status" value="1"/>
</dbReference>
<gene>
    <name evidence="3" type="ORF">G5B46_00005</name>
</gene>
<reference evidence="3" key="1">
    <citation type="submission" date="2020-02" db="EMBL/GenBank/DDBJ databases">
        <authorList>
            <person name="Gao J."/>
            <person name="Sun J."/>
        </authorList>
    </citation>
    <scope>NUCLEOTIDE SEQUENCE</scope>
    <source>
        <strain evidence="3">602-2</strain>
    </source>
</reference>
<feature type="compositionally biased region" description="Pro residues" evidence="1">
    <location>
        <begin position="69"/>
        <end position="78"/>
    </location>
</feature>
<organism evidence="3">
    <name type="scientific">Caulobacter sp. 602-2</name>
    <dbReference type="NCBI Taxonomy" id="2710887"/>
    <lineage>
        <taxon>Bacteria</taxon>
        <taxon>Pseudomonadati</taxon>
        <taxon>Pseudomonadota</taxon>
        <taxon>Alphaproteobacteria</taxon>
        <taxon>Caulobacterales</taxon>
        <taxon>Caulobacteraceae</taxon>
        <taxon>Caulobacter</taxon>
    </lineage>
</organism>
<dbReference type="EMBL" id="JAAKGT010000001">
    <property type="protein sequence ID" value="NGM47983.1"/>
    <property type="molecule type" value="Genomic_DNA"/>
</dbReference>
<evidence type="ECO:0000256" key="2">
    <source>
        <dbReference type="SAM" id="SignalP"/>
    </source>
</evidence>
<dbReference type="InterPro" id="IPR010870">
    <property type="entry name" value="Porin_O/P"/>
</dbReference>
<feature type="signal peptide" evidence="2">
    <location>
        <begin position="1"/>
        <end position="21"/>
    </location>
</feature>
<keyword evidence="2" id="KW-0732">Signal</keyword>
<name>A0A6G4QR65_9CAUL</name>
<evidence type="ECO:0000313" key="3">
    <source>
        <dbReference type="EMBL" id="NGM47983.1"/>
    </source>
</evidence>
<protein>
    <submittedName>
        <fullName evidence="3">Porin</fullName>
    </submittedName>
</protein>
<dbReference type="RefSeq" id="WP_165255022.1">
    <property type="nucleotide sequence ID" value="NZ_JAAKGT010000001.1"/>
</dbReference>
<proteinExistence type="predicted"/>